<reference evidence="2" key="1">
    <citation type="submission" date="2016-11" db="EMBL/GenBank/DDBJ databases">
        <authorList>
            <person name="Varghese N."/>
            <person name="Submissions S."/>
        </authorList>
    </citation>
    <scope>NUCLEOTIDE SEQUENCE [LARGE SCALE GENOMIC DNA]</scope>
    <source>
        <strain evidence="2">DSM 15449</strain>
    </source>
</reference>
<protein>
    <submittedName>
        <fullName evidence="1">Uncharacterized protein</fullName>
    </submittedName>
</protein>
<name>A0A1M5YN77_9FIRM</name>
<keyword evidence="2" id="KW-1185">Reference proteome</keyword>
<dbReference type="Proteomes" id="UP000183954">
    <property type="component" value="Unassembled WGS sequence"/>
</dbReference>
<dbReference type="OrthoDB" id="1797983at2"/>
<accession>A0A1M5YN77</accession>
<dbReference type="AlphaFoldDB" id="A0A1M5YN77"/>
<dbReference type="EMBL" id="FQXJ01000008">
    <property type="protein sequence ID" value="SHI13446.1"/>
    <property type="molecule type" value="Genomic_DNA"/>
</dbReference>
<proteinExistence type="predicted"/>
<sequence>MKKSLVIGGIGCLLVLVFILFKSDVPSKIPETVVMTGNQDIETVLGYYNWFDEDKGGNTAFGDIPENLVKELQTGIVKNGERVYFEFKTSKPPKRNTVYLIVPNEKEPLEFGMIEQPLDGNSFIVHGEGGQYIYVLTGYWDDSHHIDYAFKVTINK</sequence>
<dbReference type="STRING" id="1121420.SAMN02746098_02582"/>
<evidence type="ECO:0000313" key="1">
    <source>
        <dbReference type="EMBL" id="SHI13446.1"/>
    </source>
</evidence>
<dbReference type="RefSeq" id="WP_073030135.1">
    <property type="nucleotide sequence ID" value="NZ_FQXJ01000008.1"/>
</dbReference>
<gene>
    <name evidence="1" type="ORF">SAMN02746098_02582</name>
</gene>
<organism evidence="1 2">
    <name type="scientific">Desulfosporosinus lacus DSM 15449</name>
    <dbReference type="NCBI Taxonomy" id="1121420"/>
    <lineage>
        <taxon>Bacteria</taxon>
        <taxon>Bacillati</taxon>
        <taxon>Bacillota</taxon>
        <taxon>Clostridia</taxon>
        <taxon>Eubacteriales</taxon>
        <taxon>Desulfitobacteriaceae</taxon>
        <taxon>Desulfosporosinus</taxon>
    </lineage>
</organism>
<evidence type="ECO:0000313" key="2">
    <source>
        <dbReference type="Proteomes" id="UP000183954"/>
    </source>
</evidence>